<dbReference type="Gene3D" id="2.40.30.20">
    <property type="match status" value="2"/>
</dbReference>
<dbReference type="AlphaFoldDB" id="A0A3D3RG89"/>
<dbReference type="Proteomes" id="UP000263642">
    <property type="component" value="Unassembled WGS sequence"/>
</dbReference>
<evidence type="ECO:0000259" key="11">
    <source>
        <dbReference type="PROSITE" id="PS51177"/>
    </source>
</evidence>
<feature type="repeat" description="Lumazine-binding" evidence="10">
    <location>
        <begin position="1"/>
        <end position="97"/>
    </location>
</feature>
<proteinExistence type="predicted"/>
<dbReference type="RefSeq" id="WP_278447940.1">
    <property type="nucleotide sequence ID" value="NZ_CAXAST010000005.1"/>
</dbReference>
<dbReference type="PROSITE" id="PS51177">
    <property type="entry name" value="LUMAZINE_BIND"/>
    <property type="match status" value="2"/>
</dbReference>
<dbReference type="InterPro" id="IPR001783">
    <property type="entry name" value="Lumazine-bd"/>
</dbReference>
<keyword evidence="6" id="KW-0686">Riboflavin biosynthesis</keyword>
<feature type="domain" description="Lumazine-binding" evidence="11">
    <location>
        <begin position="98"/>
        <end position="194"/>
    </location>
</feature>
<dbReference type="GO" id="GO:0004746">
    <property type="term" value="F:riboflavin synthase activity"/>
    <property type="evidence" value="ECO:0007669"/>
    <property type="project" value="UniProtKB-UniRule"/>
</dbReference>
<name>A0A3D3RG89_9PLAN</name>
<comment type="function">
    <text evidence="2">Catalyzes the dismutation of two molecules of 6,7-dimethyl-8-ribityllumazine, resulting in the formation of riboflavin and 5-amino-6-(D-ribitylamino)uracil.</text>
</comment>
<dbReference type="GO" id="GO:0009231">
    <property type="term" value="P:riboflavin biosynthetic process"/>
    <property type="evidence" value="ECO:0007669"/>
    <property type="project" value="UniProtKB-KW"/>
</dbReference>
<evidence type="ECO:0000256" key="8">
    <source>
        <dbReference type="ARBA" id="ARBA00022737"/>
    </source>
</evidence>
<evidence type="ECO:0000256" key="3">
    <source>
        <dbReference type="ARBA" id="ARBA00004887"/>
    </source>
</evidence>
<comment type="caution">
    <text evidence="12">The sequence shown here is derived from an EMBL/GenBank/DDBJ whole genome shotgun (WGS) entry which is preliminary data.</text>
</comment>
<dbReference type="Pfam" id="PF00677">
    <property type="entry name" value="Lum_binding"/>
    <property type="match status" value="2"/>
</dbReference>
<evidence type="ECO:0000256" key="9">
    <source>
        <dbReference type="NCBIfam" id="TIGR00187"/>
    </source>
</evidence>
<dbReference type="NCBIfam" id="TIGR00187">
    <property type="entry name" value="ribE"/>
    <property type="match status" value="1"/>
</dbReference>
<organism evidence="12 13">
    <name type="scientific">Gimesia maris</name>
    <dbReference type="NCBI Taxonomy" id="122"/>
    <lineage>
        <taxon>Bacteria</taxon>
        <taxon>Pseudomonadati</taxon>
        <taxon>Planctomycetota</taxon>
        <taxon>Planctomycetia</taxon>
        <taxon>Planctomycetales</taxon>
        <taxon>Planctomycetaceae</taxon>
        <taxon>Gimesia</taxon>
    </lineage>
</organism>
<evidence type="ECO:0000313" key="13">
    <source>
        <dbReference type="Proteomes" id="UP000263642"/>
    </source>
</evidence>
<evidence type="ECO:0000256" key="7">
    <source>
        <dbReference type="ARBA" id="ARBA00022679"/>
    </source>
</evidence>
<protein>
    <recommendedName>
        <fullName evidence="5 9">Riboflavin synthase</fullName>
        <ecNumber evidence="4 9">2.5.1.9</ecNumber>
    </recommendedName>
</protein>
<evidence type="ECO:0000256" key="5">
    <source>
        <dbReference type="ARBA" id="ARBA00013950"/>
    </source>
</evidence>
<accession>A0A3D3RG89</accession>
<reference evidence="12 13" key="1">
    <citation type="journal article" date="2018" name="Nat. Biotechnol.">
        <title>A standardized bacterial taxonomy based on genome phylogeny substantially revises the tree of life.</title>
        <authorList>
            <person name="Parks D.H."/>
            <person name="Chuvochina M."/>
            <person name="Waite D.W."/>
            <person name="Rinke C."/>
            <person name="Skarshewski A."/>
            <person name="Chaumeil P.A."/>
            <person name="Hugenholtz P."/>
        </authorList>
    </citation>
    <scope>NUCLEOTIDE SEQUENCE [LARGE SCALE GENOMIC DNA]</scope>
    <source>
        <strain evidence="12">UBA9375</strain>
    </source>
</reference>
<dbReference type="NCBIfam" id="NF006767">
    <property type="entry name" value="PRK09289.1"/>
    <property type="match status" value="1"/>
</dbReference>
<evidence type="ECO:0000256" key="2">
    <source>
        <dbReference type="ARBA" id="ARBA00002803"/>
    </source>
</evidence>
<sequence>MFTGLVEGRGTVHLLEKDGSAIDLTLAIPEWITNDAHMGDSVAINGCCLTVVEIAVGFLKFQAGAETLAKTNLGLLAPGDEVNLERPLAANGRLGGHFVQGHVDGVGTIKSIDRDGEWITMWFNVPEALALQMVAKGSVTIDGISLTVVECQPAAFSIALIPHTLEVTTLGQKQVGSVVNIETDILGKYVQKLIPITSDGFNERR</sequence>
<dbReference type="PANTHER" id="PTHR21098:SF12">
    <property type="entry name" value="RIBOFLAVIN SYNTHASE"/>
    <property type="match status" value="1"/>
</dbReference>
<dbReference type="InterPro" id="IPR026017">
    <property type="entry name" value="Lumazine-bd_dom"/>
</dbReference>
<comment type="pathway">
    <text evidence="3">Cofactor biosynthesis; riboflavin biosynthesis; riboflavin from 2-hydroxy-3-oxobutyl phosphate and 5-amino-6-(D-ribitylamino)uracil: step 2/2.</text>
</comment>
<dbReference type="EMBL" id="DQAY01000211">
    <property type="protein sequence ID" value="HCO27841.1"/>
    <property type="molecule type" value="Genomic_DNA"/>
</dbReference>
<dbReference type="NCBIfam" id="NF009566">
    <property type="entry name" value="PRK13020.1"/>
    <property type="match status" value="1"/>
</dbReference>
<dbReference type="CDD" id="cd00402">
    <property type="entry name" value="Riboflavin_synthase_like"/>
    <property type="match status" value="1"/>
</dbReference>
<gene>
    <name evidence="12" type="ORF">DIT97_34410</name>
</gene>
<evidence type="ECO:0000256" key="10">
    <source>
        <dbReference type="PROSITE-ProRule" id="PRU00524"/>
    </source>
</evidence>
<feature type="domain" description="Lumazine-binding" evidence="11">
    <location>
        <begin position="1"/>
        <end position="97"/>
    </location>
</feature>
<keyword evidence="7" id="KW-0808">Transferase</keyword>
<dbReference type="InterPro" id="IPR023366">
    <property type="entry name" value="ATP_synth_asu-like_sf"/>
</dbReference>
<comment type="catalytic activity">
    <reaction evidence="1">
        <text>2 6,7-dimethyl-8-(1-D-ribityl)lumazine + H(+) = 5-amino-6-(D-ribitylamino)uracil + riboflavin</text>
        <dbReference type="Rhea" id="RHEA:20772"/>
        <dbReference type="ChEBI" id="CHEBI:15378"/>
        <dbReference type="ChEBI" id="CHEBI:15934"/>
        <dbReference type="ChEBI" id="CHEBI:57986"/>
        <dbReference type="ChEBI" id="CHEBI:58201"/>
        <dbReference type="EC" id="2.5.1.9"/>
    </reaction>
</comment>
<evidence type="ECO:0000256" key="4">
    <source>
        <dbReference type="ARBA" id="ARBA00012827"/>
    </source>
</evidence>
<dbReference type="PIRSF" id="PIRSF000498">
    <property type="entry name" value="Riboflavin_syn_A"/>
    <property type="match status" value="1"/>
</dbReference>
<evidence type="ECO:0000256" key="1">
    <source>
        <dbReference type="ARBA" id="ARBA00000968"/>
    </source>
</evidence>
<dbReference type="SUPFAM" id="SSF63380">
    <property type="entry name" value="Riboflavin synthase domain-like"/>
    <property type="match status" value="2"/>
</dbReference>
<dbReference type="PANTHER" id="PTHR21098">
    <property type="entry name" value="RIBOFLAVIN SYNTHASE ALPHA CHAIN"/>
    <property type="match status" value="1"/>
</dbReference>
<dbReference type="InterPro" id="IPR017938">
    <property type="entry name" value="Riboflavin_synthase-like_b-brl"/>
</dbReference>
<dbReference type="EC" id="2.5.1.9" evidence="4 9"/>
<keyword evidence="8" id="KW-0677">Repeat</keyword>
<evidence type="ECO:0000313" key="12">
    <source>
        <dbReference type="EMBL" id="HCO27841.1"/>
    </source>
</evidence>
<evidence type="ECO:0000256" key="6">
    <source>
        <dbReference type="ARBA" id="ARBA00022619"/>
    </source>
</evidence>
<dbReference type="FunFam" id="2.40.30.20:FF:000004">
    <property type="entry name" value="Riboflavin synthase, alpha subunit"/>
    <property type="match status" value="1"/>
</dbReference>
<feature type="repeat" description="Lumazine-binding" evidence="10">
    <location>
        <begin position="98"/>
        <end position="194"/>
    </location>
</feature>